<keyword evidence="3" id="KW-1185">Reference proteome</keyword>
<evidence type="ECO:0000256" key="1">
    <source>
        <dbReference type="SAM" id="Phobius"/>
    </source>
</evidence>
<keyword evidence="1" id="KW-0812">Transmembrane</keyword>
<accession>A0ABQ5Y4B8</accession>
<protein>
    <recommendedName>
        <fullName evidence="4">TM2 domain-containing protein</fullName>
    </recommendedName>
</protein>
<keyword evidence="1" id="KW-0472">Membrane</keyword>
<dbReference type="EMBL" id="BSOE01000054">
    <property type="protein sequence ID" value="GLR05412.1"/>
    <property type="molecule type" value="Genomic_DNA"/>
</dbReference>
<keyword evidence="1" id="KW-1133">Transmembrane helix</keyword>
<feature type="transmembrane region" description="Helical" evidence="1">
    <location>
        <begin position="68"/>
        <end position="99"/>
    </location>
</feature>
<evidence type="ECO:0000313" key="3">
    <source>
        <dbReference type="Proteomes" id="UP001156669"/>
    </source>
</evidence>
<gene>
    <name evidence="2" type="ORF">GCM10007906_30000</name>
</gene>
<evidence type="ECO:0000313" key="2">
    <source>
        <dbReference type="EMBL" id="GLR05412.1"/>
    </source>
</evidence>
<dbReference type="Proteomes" id="UP001156669">
    <property type="component" value="Unassembled WGS sequence"/>
</dbReference>
<name>A0ABQ5Y4B8_9VIBR</name>
<dbReference type="RefSeq" id="WP_045398774.1">
    <property type="nucleotide sequence ID" value="NZ_BBLD01000014.1"/>
</dbReference>
<sequence>MRLLEPLEELEKKEEYLRQQVNTLPDEQRKAYFKELKLRLKDPDTYAALNWFFLGGVHHFYLGKYPLFIAELVLFVLGVTGLFLGHMSAGLIILLLVLYELPHLFFSQKIARQHNYEVSCEIYNEVRR</sequence>
<evidence type="ECO:0008006" key="4">
    <source>
        <dbReference type="Google" id="ProtNLM"/>
    </source>
</evidence>
<organism evidence="2 3">
    <name type="scientific">Vibrio hyugaensis</name>
    <dbReference type="NCBI Taxonomy" id="1534743"/>
    <lineage>
        <taxon>Bacteria</taxon>
        <taxon>Pseudomonadati</taxon>
        <taxon>Pseudomonadota</taxon>
        <taxon>Gammaproteobacteria</taxon>
        <taxon>Vibrionales</taxon>
        <taxon>Vibrionaceae</taxon>
        <taxon>Vibrio</taxon>
    </lineage>
</organism>
<proteinExistence type="predicted"/>
<feature type="transmembrane region" description="Helical" evidence="1">
    <location>
        <begin position="45"/>
        <end position="62"/>
    </location>
</feature>
<reference evidence="3" key="1">
    <citation type="journal article" date="2019" name="Int. J. Syst. Evol. Microbiol.">
        <title>The Global Catalogue of Microorganisms (GCM) 10K type strain sequencing project: providing services to taxonomists for standard genome sequencing and annotation.</title>
        <authorList>
            <consortium name="The Broad Institute Genomics Platform"/>
            <consortium name="The Broad Institute Genome Sequencing Center for Infectious Disease"/>
            <person name="Wu L."/>
            <person name="Ma J."/>
        </authorList>
    </citation>
    <scope>NUCLEOTIDE SEQUENCE [LARGE SCALE GENOMIC DNA]</scope>
    <source>
        <strain evidence="3">NBRC 110633</strain>
    </source>
</reference>
<comment type="caution">
    <text evidence="2">The sequence shown here is derived from an EMBL/GenBank/DDBJ whole genome shotgun (WGS) entry which is preliminary data.</text>
</comment>